<dbReference type="GO" id="GO:0034040">
    <property type="term" value="F:ATPase-coupled lipid transmembrane transporter activity"/>
    <property type="evidence" value="ECO:0007669"/>
    <property type="project" value="TreeGrafter"/>
</dbReference>
<protein>
    <submittedName>
        <fullName evidence="9">ATP-binding cassette domain-containing protein</fullName>
    </submittedName>
</protein>
<dbReference type="InterPro" id="IPR027417">
    <property type="entry name" value="P-loop_NTPase"/>
</dbReference>
<evidence type="ECO:0000256" key="3">
    <source>
        <dbReference type="ARBA" id="ARBA00022741"/>
    </source>
</evidence>
<dbReference type="Proteomes" id="UP000509702">
    <property type="component" value="Plasmid unnamed2"/>
</dbReference>
<dbReference type="PANTHER" id="PTHR24221:SF654">
    <property type="entry name" value="ATP-BINDING CASSETTE SUB-FAMILY B MEMBER 6"/>
    <property type="match status" value="1"/>
</dbReference>
<dbReference type="SMART" id="SM00382">
    <property type="entry name" value="AAA"/>
    <property type="match status" value="1"/>
</dbReference>
<dbReference type="GO" id="GO:0016887">
    <property type="term" value="F:ATP hydrolysis activity"/>
    <property type="evidence" value="ECO:0007669"/>
    <property type="project" value="InterPro"/>
</dbReference>
<geneLocation type="plasmid" evidence="9 10">
    <name>unnamed2</name>
</geneLocation>
<evidence type="ECO:0000256" key="1">
    <source>
        <dbReference type="ARBA" id="ARBA00004651"/>
    </source>
</evidence>
<evidence type="ECO:0000313" key="10">
    <source>
        <dbReference type="Proteomes" id="UP000509702"/>
    </source>
</evidence>
<dbReference type="OrthoDB" id="7295980at2"/>
<dbReference type="CDD" id="cd03228">
    <property type="entry name" value="ABCC_MRP_Like"/>
    <property type="match status" value="1"/>
</dbReference>
<dbReference type="PANTHER" id="PTHR24221">
    <property type="entry name" value="ATP-BINDING CASSETTE SUB-FAMILY B"/>
    <property type="match status" value="1"/>
</dbReference>
<reference evidence="9 10" key="1">
    <citation type="submission" date="2020-06" db="EMBL/GenBank/DDBJ databases">
        <title>Complete genome of Azosprillum oryzae KACC14407.</title>
        <authorList>
            <person name="Kim M."/>
            <person name="Park Y.-J."/>
            <person name="Shin J.-H."/>
        </authorList>
    </citation>
    <scope>NUCLEOTIDE SEQUENCE [LARGE SCALE GENOMIC DNA]</scope>
    <source>
        <strain evidence="9 10">KACC 14407</strain>
        <plasmid evidence="9 10">unnamed2</plasmid>
    </source>
</reference>
<evidence type="ECO:0000259" key="8">
    <source>
        <dbReference type="PROSITE" id="PS50893"/>
    </source>
</evidence>
<sequence length="653" mass="67468">MTGNARDIVDGLRTLIRDGTRDGGREADLRAAAPAFGMRLRRVRLPPGSRGTTPWWQRDHGPLLAFRQSDGEPVLLLPDRRGGYRLEEADGRSRPLDATLAAALSPDACAPVRTGGVGPLMPERWLKIALSDGRADRMLALLAASCGGVAAVLPAVAVLLLGERALAGGATAVAALAGVILLAATAAGLCERVRRVASARSGAASDLGLQGLLWERLLAVAPGMLRAVPGAVQEDRLRDGITAMQQAVARRQAMVETLVRLGPALAVMGWAAPWPALAGGCVTVVGGLLRAWLLRRSARARRAGRDAAAASWHRIELPSASLPQLRLLGVDLWATDRAVSALRRLSTQVGIAAARRADADAVAQTLMLGVPLLVGGLAIREGGGLPVAAAAALAALPAVRAVLGLAGAFGRLPGGELITPLRPLLEAAPDSPVGAPDPGPVERLDLCDITFTHPGAPAPCLRGVSLGLARGQVVAVAGPSGSGKSTLIALGLGLLRPDSGIVRINGRDLRSLDAAAVRGRIGAVLQDEQIGVATIRSVILGMAPLPVERAWEAARLVRLDADIAALPMGIQTLVGEDSFPAGLMQRLLIARALARDPDLLVLDEATAALDEEIQAALFADLRARGIAVLVASHRPSTLALADHVLDLSNSAPS</sequence>
<evidence type="ECO:0000256" key="6">
    <source>
        <dbReference type="ARBA" id="ARBA00023136"/>
    </source>
</evidence>
<dbReference type="GO" id="GO:0005524">
    <property type="term" value="F:ATP binding"/>
    <property type="evidence" value="ECO:0007669"/>
    <property type="project" value="UniProtKB-KW"/>
</dbReference>
<accession>A0A6N1AJQ9</accession>
<dbReference type="SUPFAM" id="SSF52540">
    <property type="entry name" value="P-loop containing nucleoside triphosphate hydrolases"/>
    <property type="match status" value="1"/>
</dbReference>
<dbReference type="KEGG" id="aoz:HUE56_02885"/>
<proteinExistence type="predicted"/>
<evidence type="ECO:0000256" key="4">
    <source>
        <dbReference type="ARBA" id="ARBA00022840"/>
    </source>
</evidence>
<evidence type="ECO:0000256" key="2">
    <source>
        <dbReference type="ARBA" id="ARBA00022692"/>
    </source>
</evidence>
<keyword evidence="10" id="KW-1185">Reference proteome</keyword>
<feature type="transmembrane region" description="Helical" evidence="7">
    <location>
        <begin position="276"/>
        <end position="293"/>
    </location>
</feature>
<dbReference type="AlphaFoldDB" id="A0A6N1AJQ9"/>
<keyword evidence="5 7" id="KW-1133">Transmembrane helix</keyword>
<evidence type="ECO:0000256" key="5">
    <source>
        <dbReference type="ARBA" id="ARBA00022989"/>
    </source>
</evidence>
<dbReference type="InterPro" id="IPR003439">
    <property type="entry name" value="ABC_transporter-like_ATP-bd"/>
</dbReference>
<dbReference type="InterPro" id="IPR039421">
    <property type="entry name" value="Type_1_exporter"/>
</dbReference>
<keyword evidence="4 9" id="KW-0067">ATP-binding</keyword>
<evidence type="ECO:0000256" key="7">
    <source>
        <dbReference type="SAM" id="Phobius"/>
    </source>
</evidence>
<keyword evidence="3" id="KW-0547">Nucleotide-binding</keyword>
<dbReference type="InterPro" id="IPR003593">
    <property type="entry name" value="AAA+_ATPase"/>
</dbReference>
<evidence type="ECO:0000313" key="9">
    <source>
        <dbReference type="EMBL" id="QKS49454.1"/>
    </source>
</evidence>
<dbReference type="GO" id="GO:0005886">
    <property type="term" value="C:plasma membrane"/>
    <property type="evidence" value="ECO:0007669"/>
    <property type="project" value="UniProtKB-SubCell"/>
</dbReference>
<dbReference type="EMBL" id="CP054616">
    <property type="protein sequence ID" value="QKS49454.1"/>
    <property type="molecule type" value="Genomic_DNA"/>
</dbReference>
<dbReference type="Gene3D" id="3.40.50.300">
    <property type="entry name" value="P-loop containing nucleotide triphosphate hydrolases"/>
    <property type="match status" value="1"/>
</dbReference>
<keyword evidence="9" id="KW-0614">Plasmid</keyword>
<dbReference type="PROSITE" id="PS50893">
    <property type="entry name" value="ABC_TRANSPORTER_2"/>
    <property type="match status" value="1"/>
</dbReference>
<dbReference type="Gene3D" id="1.20.1560.10">
    <property type="entry name" value="ABC transporter type 1, transmembrane domain"/>
    <property type="match status" value="1"/>
</dbReference>
<keyword evidence="6 7" id="KW-0472">Membrane</keyword>
<feature type="transmembrane region" description="Helical" evidence="7">
    <location>
        <begin position="167"/>
        <end position="190"/>
    </location>
</feature>
<dbReference type="Pfam" id="PF00005">
    <property type="entry name" value="ABC_tran"/>
    <property type="match status" value="1"/>
</dbReference>
<gene>
    <name evidence="9" type="ORF">HUE56_02885</name>
</gene>
<keyword evidence="2 7" id="KW-0812">Transmembrane</keyword>
<organism evidence="9 10">
    <name type="scientific">Azospirillum oryzae</name>
    <dbReference type="NCBI Taxonomy" id="286727"/>
    <lineage>
        <taxon>Bacteria</taxon>
        <taxon>Pseudomonadati</taxon>
        <taxon>Pseudomonadota</taxon>
        <taxon>Alphaproteobacteria</taxon>
        <taxon>Rhodospirillales</taxon>
        <taxon>Azospirillaceae</taxon>
        <taxon>Azospirillum</taxon>
    </lineage>
</organism>
<name>A0A6N1AJQ9_9PROT</name>
<dbReference type="InterPro" id="IPR036640">
    <property type="entry name" value="ABC1_TM_sf"/>
</dbReference>
<feature type="transmembrane region" description="Helical" evidence="7">
    <location>
        <begin position="139"/>
        <end position="161"/>
    </location>
</feature>
<comment type="subcellular location">
    <subcellularLocation>
        <location evidence="1">Cell membrane</location>
        <topology evidence="1">Multi-pass membrane protein</topology>
    </subcellularLocation>
</comment>
<feature type="domain" description="ABC transporter" evidence="8">
    <location>
        <begin position="444"/>
        <end position="653"/>
    </location>
</feature>
<dbReference type="SUPFAM" id="SSF90123">
    <property type="entry name" value="ABC transporter transmembrane region"/>
    <property type="match status" value="1"/>
</dbReference>
<dbReference type="RefSeq" id="WP_149200987.1">
    <property type="nucleotide sequence ID" value="NZ_CP054616.1"/>
</dbReference>